<organism evidence="1 2">
    <name type="scientific">Leptospira weilii str. 2006001855</name>
    <dbReference type="NCBI Taxonomy" id="996804"/>
    <lineage>
        <taxon>Bacteria</taxon>
        <taxon>Pseudomonadati</taxon>
        <taxon>Spirochaetota</taxon>
        <taxon>Spirochaetia</taxon>
        <taxon>Leptospirales</taxon>
        <taxon>Leptospiraceae</taxon>
        <taxon>Leptospira</taxon>
    </lineage>
</organism>
<evidence type="ECO:0000313" key="2">
    <source>
        <dbReference type="Proteomes" id="UP000012101"/>
    </source>
</evidence>
<protein>
    <submittedName>
        <fullName evidence="1">Uncharacterized protein</fullName>
    </submittedName>
</protein>
<sequence>MEFELVNLFLKYGTTTNHNFTNKFFLIFLYRTHFILFSKKLQRSAEILIRSNGFGTRSYYITWKDIYD</sequence>
<accession>M6FNA2</accession>
<dbReference type="EMBL" id="AFJM02000046">
    <property type="protein sequence ID" value="EMM71599.1"/>
    <property type="molecule type" value="Genomic_DNA"/>
</dbReference>
<dbReference type="AlphaFoldDB" id="M6FNA2"/>
<proteinExistence type="predicted"/>
<gene>
    <name evidence="1" type="ORF">LEP1GSC038_0385</name>
</gene>
<reference evidence="1 2" key="1">
    <citation type="submission" date="2013-01" db="EMBL/GenBank/DDBJ databases">
        <authorList>
            <person name="Harkins D.M."/>
            <person name="Durkin A.S."/>
            <person name="Brinkac L.M."/>
            <person name="Haft D.H."/>
            <person name="Selengut J.D."/>
            <person name="Sanka R."/>
            <person name="DePew J."/>
            <person name="Purushe J."/>
            <person name="Hospenthal D.R."/>
            <person name="Murray C.K."/>
            <person name="Pimentel G."/>
            <person name="Wasfy M."/>
            <person name="Vinetz J.M."/>
            <person name="Sutton G.G."/>
            <person name="Nierman W.C."/>
            <person name="Fouts D.E."/>
        </authorList>
    </citation>
    <scope>NUCLEOTIDE SEQUENCE [LARGE SCALE GENOMIC DNA]</scope>
    <source>
        <strain evidence="1 2">2006001855</strain>
    </source>
</reference>
<comment type="caution">
    <text evidence="1">The sequence shown here is derived from an EMBL/GenBank/DDBJ whole genome shotgun (WGS) entry which is preliminary data.</text>
</comment>
<dbReference type="Proteomes" id="UP000012101">
    <property type="component" value="Unassembled WGS sequence"/>
</dbReference>
<name>M6FNA2_9LEPT</name>
<evidence type="ECO:0000313" key="1">
    <source>
        <dbReference type="EMBL" id="EMM71599.1"/>
    </source>
</evidence>